<evidence type="ECO:0000256" key="1">
    <source>
        <dbReference type="SAM" id="Coils"/>
    </source>
</evidence>
<evidence type="ECO:0000256" key="2">
    <source>
        <dbReference type="SAM" id="MobiDB-lite"/>
    </source>
</evidence>
<gene>
    <name evidence="3" type="ORF">VNO77_41013</name>
</gene>
<evidence type="ECO:0000313" key="4">
    <source>
        <dbReference type="Proteomes" id="UP001367508"/>
    </source>
</evidence>
<sequence>MGVPAFPCSSVRKNTESNLTLCPNAKTSSPSHDSVPISNQQQQPSIVQWPYMPQNATEQFLSMHFPTLTPSPGAFNQWQQFQQGQLFAQSTPPFWQPQQTVAGGPSLGANVPTIAPSSTTHTLVPNMCYPYSFPGFSGPWNPSSCLGQLYQMQHPYAYSFPGALTFSSAAPRMPGCSASGEHSFQIGIIRPAATLPQEHQQLWEAQSVENVQLRSEINKLQAEVSDYMDRIKKLEEEVSSLKQKVPTDKVIGTIPVRTRLPAKRGRSKRSLISLDALHGSHPQTGSRKPVLNNPQFVSKSPIFEKVILKKVENKEIPFGSTTTVQRENNNKILNAVKDMGCNIQINQSNPIMAAYQGQGQVQACGSGPALSFPSRVNVNFANEEEEGPEDAIVRSGNNENEEEMGDDTSSAAEESGVIEYFGSGTMDHYIPSSPKFPSPECNW</sequence>
<dbReference type="Proteomes" id="UP001367508">
    <property type="component" value="Unassembled WGS sequence"/>
</dbReference>
<keyword evidence="4" id="KW-1185">Reference proteome</keyword>
<accession>A0AAN9JYZ0</accession>
<reference evidence="3 4" key="1">
    <citation type="submission" date="2024-01" db="EMBL/GenBank/DDBJ databases">
        <title>The genomes of 5 underutilized Papilionoideae crops provide insights into root nodulation and disease resistanc.</title>
        <authorList>
            <person name="Jiang F."/>
        </authorList>
    </citation>
    <scope>NUCLEOTIDE SEQUENCE [LARGE SCALE GENOMIC DNA]</scope>
    <source>
        <strain evidence="3">LVBAO_FW01</strain>
        <tissue evidence="3">Leaves</tissue>
    </source>
</reference>
<comment type="caution">
    <text evidence="3">The sequence shown here is derived from an EMBL/GenBank/DDBJ whole genome shotgun (WGS) entry which is preliminary data.</text>
</comment>
<proteinExistence type="predicted"/>
<feature type="region of interest" description="Disordered" evidence="2">
    <location>
        <begin position="383"/>
        <end position="413"/>
    </location>
</feature>
<dbReference type="AlphaFoldDB" id="A0AAN9JYZ0"/>
<keyword evidence="1" id="KW-0175">Coiled coil</keyword>
<name>A0AAN9JYZ0_CANGL</name>
<dbReference type="EMBL" id="JAYMYQ010000010">
    <property type="protein sequence ID" value="KAK7307707.1"/>
    <property type="molecule type" value="Genomic_DNA"/>
</dbReference>
<protein>
    <submittedName>
        <fullName evidence="3">Uncharacterized protein</fullName>
    </submittedName>
</protein>
<evidence type="ECO:0000313" key="3">
    <source>
        <dbReference type="EMBL" id="KAK7307707.1"/>
    </source>
</evidence>
<organism evidence="3 4">
    <name type="scientific">Canavalia gladiata</name>
    <name type="common">Sword bean</name>
    <name type="synonym">Dolichos gladiatus</name>
    <dbReference type="NCBI Taxonomy" id="3824"/>
    <lineage>
        <taxon>Eukaryota</taxon>
        <taxon>Viridiplantae</taxon>
        <taxon>Streptophyta</taxon>
        <taxon>Embryophyta</taxon>
        <taxon>Tracheophyta</taxon>
        <taxon>Spermatophyta</taxon>
        <taxon>Magnoliopsida</taxon>
        <taxon>eudicotyledons</taxon>
        <taxon>Gunneridae</taxon>
        <taxon>Pentapetalae</taxon>
        <taxon>rosids</taxon>
        <taxon>fabids</taxon>
        <taxon>Fabales</taxon>
        <taxon>Fabaceae</taxon>
        <taxon>Papilionoideae</taxon>
        <taxon>50 kb inversion clade</taxon>
        <taxon>NPAAA clade</taxon>
        <taxon>indigoferoid/millettioid clade</taxon>
        <taxon>Phaseoleae</taxon>
        <taxon>Canavalia</taxon>
    </lineage>
</organism>
<feature type="coiled-coil region" evidence="1">
    <location>
        <begin position="210"/>
        <end position="244"/>
    </location>
</feature>